<dbReference type="Gene3D" id="1.10.357.10">
    <property type="entry name" value="Tetracycline Repressor, domain 2"/>
    <property type="match status" value="1"/>
</dbReference>
<proteinExistence type="predicted"/>
<dbReference type="PANTHER" id="PTHR30055:SF234">
    <property type="entry name" value="HTH-TYPE TRANSCRIPTIONAL REGULATOR BETI"/>
    <property type="match status" value="1"/>
</dbReference>
<dbReference type="EMBL" id="AP018164">
    <property type="protein sequence ID" value="BAX90355.1"/>
    <property type="molecule type" value="Genomic_DNA"/>
</dbReference>
<evidence type="ECO:0000313" key="6">
    <source>
        <dbReference type="EMBL" id="BAX90355.1"/>
    </source>
</evidence>
<dbReference type="RefSeq" id="WP_258173953.1">
    <property type="nucleotide sequence ID" value="NZ_MWON01000011.1"/>
</dbReference>
<evidence type="ECO:0000256" key="2">
    <source>
        <dbReference type="ARBA" id="ARBA00023125"/>
    </source>
</evidence>
<gene>
    <name evidence="6" type="ORF">MSG_00189</name>
</gene>
<evidence type="ECO:0000313" key="7">
    <source>
        <dbReference type="Proteomes" id="UP000217736"/>
    </source>
</evidence>
<keyword evidence="1" id="KW-0805">Transcription regulation</keyword>
<dbReference type="SUPFAM" id="SSF46689">
    <property type="entry name" value="Homeodomain-like"/>
    <property type="match status" value="1"/>
</dbReference>
<dbReference type="GO" id="GO:0000976">
    <property type="term" value="F:transcription cis-regulatory region binding"/>
    <property type="evidence" value="ECO:0007669"/>
    <property type="project" value="TreeGrafter"/>
</dbReference>
<keyword evidence="3" id="KW-0804">Transcription</keyword>
<evidence type="ECO:0000259" key="5">
    <source>
        <dbReference type="PROSITE" id="PS50977"/>
    </source>
</evidence>
<sequence length="182" mass="19623">MRERLGRPVGANAAQTRRRILTAAMRCVAEVGYSQTTIRVIARAADMTSASLYHYFPNKSELLEATGDEIENIVRPRLRAAAAHSADVLDRLEVVLDESQRLIRDYPDLAAFLRAVRAGATMRPGRARPPGSLPGAGQEAVVEAICALNRGLSERAGAPSPAAYEATLVSANKLIRGSLFAR</sequence>
<protein>
    <submittedName>
        <fullName evidence="6">TetR family transcriptional regulator</fullName>
    </submittedName>
</protein>
<organism evidence="6 7">
    <name type="scientific">Mycobacterium shigaense</name>
    <dbReference type="NCBI Taxonomy" id="722731"/>
    <lineage>
        <taxon>Bacteria</taxon>
        <taxon>Bacillati</taxon>
        <taxon>Actinomycetota</taxon>
        <taxon>Actinomycetes</taxon>
        <taxon>Mycobacteriales</taxon>
        <taxon>Mycobacteriaceae</taxon>
        <taxon>Mycobacterium</taxon>
        <taxon>Mycobacterium simiae complex</taxon>
    </lineage>
</organism>
<dbReference type="Pfam" id="PF00440">
    <property type="entry name" value="TetR_N"/>
    <property type="match status" value="1"/>
</dbReference>
<dbReference type="KEGG" id="mshg:MSG_00189"/>
<evidence type="ECO:0000256" key="4">
    <source>
        <dbReference type="PROSITE-ProRule" id="PRU00335"/>
    </source>
</evidence>
<dbReference type="InterPro" id="IPR050109">
    <property type="entry name" value="HTH-type_TetR-like_transc_reg"/>
</dbReference>
<accession>A0A1Z4EBN1</accession>
<dbReference type="InterPro" id="IPR001647">
    <property type="entry name" value="HTH_TetR"/>
</dbReference>
<dbReference type="GO" id="GO:0003700">
    <property type="term" value="F:DNA-binding transcription factor activity"/>
    <property type="evidence" value="ECO:0007669"/>
    <property type="project" value="TreeGrafter"/>
</dbReference>
<dbReference type="InterPro" id="IPR009057">
    <property type="entry name" value="Homeodomain-like_sf"/>
</dbReference>
<dbReference type="PRINTS" id="PR00455">
    <property type="entry name" value="HTHTETR"/>
</dbReference>
<dbReference type="AlphaFoldDB" id="A0A1Z4EBN1"/>
<dbReference type="PANTHER" id="PTHR30055">
    <property type="entry name" value="HTH-TYPE TRANSCRIPTIONAL REGULATOR RUTR"/>
    <property type="match status" value="1"/>
</dbReference>
<dbReference type="PROSITE" id="PS50977">
    <property type="entry name" value="HTH_TETR_2"/>
    <property type="match status" value="1"/>
</dbReference>
<feature type="domain" description="HTH tetR-type" evidence="5">
    <location>
        <begin position="14"/>
        <end position="74"/>
    </location>
</feature>
<evidence type="ECO:0000256" key="3">
    <source>
        <dbReference type="ARBA" id="ARBA00023163"/>
    </source>
</evidence>
<name>A0A1Z4EBN1_9MYCO</name>
<keyword evidence="2 4" id="KW-0238">DNA-binding</keyword>
<dbReference type="Proteomes" id="UP000217736">
    <property type="component" value="Chromosome"/>
</dbReference>
<feature type="DNA-binding region" description="H-T-H motif" evidence="4">
    <location>
        <begin position="37"/>
        <end position="56"/>
    </location>
</feature>
<evidence type="ECO:0000256" key="1">
    <source>
        <dbReference type="ARBA" id="ARBA00023015"/>
    </source>
</evidence>
<reference evidence="7" key="1">
    <citation type="submission" date="2017-06" db="EMBL/GenBank/DDBJ databases">
        <title>Complete Genome Sequence of Mycobacterium shigaense.</title>
        <authorList>
            <person name="Fukano H."/>
            <person name="Yoshida M."/>
            <person name="Kazumi Y."/>
            <person name="Ogura Y."/>
            <person name="Mitarai S."/>
            <person name="Hayashi T."/>
            <person name="Hoshino Y."/>
        </authorList>
    </citation>
    <scope>NUCLEOTIDE SEQUENCE [LARGE SCALE GENOMIC DNA]</scope>
    <source>
        <strain evidence="7">UN-152</strain>
    </source>
</reference>
<keyword evidence="7" id="KW-1185">Reference proteome</keyword>